<organism evidence="2 3">
    <name type="scientific">Niastella populi</name>
    <dbReference type="NCBI Taxonomy" id="550983"/>
    <lineage>
        <taxon>Bacteria</taxon>
        <taxon>Pseudomonadati</taxon>
        <taxon>Bacteroidota</taxon>
        <taxon>Chitinophagia</taxon>
        <taxon>Chitinophagales</taxon>
        <taxon>Chitinophagaceae</taxon>
        <taxon>Niastella</taxon>
    </lineage>
</organism>
<sequence length="131" mass="15185">MSRELIMFIAYKTTEDLAGTKRGRFNHFGRAKVLITFAVAINVVEIVLVANSLFFKERLDFTDGKFFLLYLLPLLVYFLVNVIFKKNTLAKSIKSYKDSKVAEVGRAIGLSYLFLNFAIVIFLIYIMRFYE</sequence>
<keyword evidence="1" id="KW-0472">Membrane</keyword>
<reference evidence="3" key="1">
    <citation type="submission" date="2016-04" db="EMBL/GenBank/DDBJ databases">
        <authorList>
            <person name="Chen L."/>
            <person name="Zhuang W."/>
            <person name="Wang G."/>
        </authorList>
    </citation>
    <scope>NUCLEOTIDE SEQUENCE [LARGE SCALE GENOMIC DNA]</scope>
    <source>
        <strain evidence="3">208</strain>
    </source>
</reference>
<evidence type="ECO:0000313" key="3">
    <source>
        <dbReference type="Proteomes" id="UP000192276"/>
    </source>
</evidence>
<feature type="transmembrane region" description="Helical" evidence="1">
    <location>
        <begin position="31"/>
        <end position="54"/>
    </location>
</feature>
<proteinExistence type="predicted"/>
<evidence type="ECO:0000256" key="1">
    <source>
        <dbReference type="SAM" id="Phobius"/>
    </source>
</evidence>
<protein>
    <submittedName>
        <fullName evidence="2">Uncharacterized protein</fullName>
    </submittedName>
</protein>
<dbReference type="RefSeq" id="WP_081168490.1">
    <property type="nucleotide sequence ID" value="NZ_LWBP01000199.1"/>
</dbReference>
<name>A0A1V9FDR2_9BACT</name>
<keyword evidence="3" id="KW-1185">Reference proteome</keyword>
<dbReference type="EMBL" id="LWBP01000199">
    <property type="protein sequence ID" value="OQP56421.1"/>
    <property type="molecule type" value="Genomic_DNA"/>
</dbReference>
<feature type="transmembrane region" description="Helical" evidence="1">
    <location>
        <begin position="66"/>
        <end position="84"/>
    </location>
</feature>
<accession>A0A1V9FDR2</accession>
<dbReference type="Proteomes" id="UP000192276">
    <property type="component" value="Unassembled WGS sequence"/>
</dbReference>
<evidence type="ECO:0000313" key="2">
    <source>
        <dbReference type="EMBL" id="OQP56421.1"/>
    </source>
</evidence>
<keyword evidence="1" id="KW-0812">Transmembrane</keyword>
<dbReference type="AlphaFoldDB" id="A0A1V9FDR2"/>
<comment type="caution">
    <text evidence="2">The sequence shown here is derived from an EMBL/GenBank/DDBJ whole genome shotgun (WGS) entry which is preliminary data.</text>
</comment>
<keyword evidence="1" id="KW-1133">Transmembrane helix</keyword>
<feature type="transmembrane region" description="Helical" evidence="1">
    <location>
        <begin position="104"/>
        <end position="127"/>
    </location>
</feature>
<dbReference type="STRING" id="550983.A4R26_04470"/>
<gene>
    <name evidence="2" type="ORF">A4R26_04470</name>
</gene>